<organism evidence="2 3">
    <name type="scientific">Paraburkholderia caribensis MBA4</name>
    <dbReference type="NCBI Taxonomy" id="1323664"/>
    <lineage>
        <taxon>Bacteria</taxon>
        <taxon>Pseudomonadati</taxon>
        <taxon>Pseudomonadota</taxon>
        <taxon>Betaproteobacteria</taxon>
        <taxon>Burkholderiales</taxon>
        <taxon>Burkholderiaceae</taxon>
        <taxon>Paraburkholderia</taxon>
    </lineage>
</organism>
<sequence length="529" mass="57537">MSKRFRYLAGIATLIPAFTLLAQDFPANPKPNPYLAAEKYAITHFDSSQSDSFPYAVPRGTFEVDLRKEKRIVAGPVNIMTLASTSPSYMWGVSSEGVTYIDVSNGGFKEVARIAAPGQKIISAQLHDRVLGQHFSNAAQVQKAVTDIYGLDWTRAVNGVYSVVDKDNNVYYNTADGFLTKFSLIDEKNPSAGIKVIKTINMRSVIGPDAYLVGTGITYDGKLVVASNFTVSVLDRSLEGKARTMRLSPGEVVTNSFAIDDQNGIYIASNKIMHKLVWTGTKLSDEPADGAWTSPYDTGDQPPTIKLGNGTGSTPTLMGFGRDQDQLVVITDGANRMHLVAFWRNKIPTGWQAPTGAKSRRIAGQIAVTAGLTPLPKFIQTEQSVVVKGYGAFVVNNISESGEKDKLVDVLALGPVNQPGHGTERFEWDPKTHRWQSVWTRSDVISISMVPSVSSASGIVFVNGYYKKTGWELTGLDWNTGKTVQRVEFGKDNLGNGAYAIIQYAPNGDLIFNSVGGPVRVHLKDPART</sequence>
<protein>
    <submittedName>
        <fullName evidence="2">Uncharacterized protein</fullName>
    </submittedName>
</protein>
<dbReference type="RefSeq" id="WP_035989134.1">
    <property type="nucleotide sequence ID" value="NZ_CP012747.1"/>
</dbReference>
<name>A0A0P0RCR8_9BURK</name>
<gene>
    <name evidence="2" type="ORF">K788_0002699</name>
</gene>
<dbReference type="GeneID" id="69970170"/>
<dbReference type="EMBL" id="CP012747">
    <property type="protein sequence ID" value="ALL66178.1"/>
    <property type="molecule type" value="Genomic_DNA"/>
</dbReference>
<feature type="chain" id="PRO_5006054146" evidence="1">
    <location>
        <begin position="23"/>
        <end position="529"/>
    </location>
</feature>
<feature type="signal peptide" evidence="1">
    <location>
        <begin position="1"/>
        <end position="22"/>
    </location>
</feature>
<keyword evidence="1" id="KW-0732">Signal</keyword>
<evidence type="ECO:0000256" key="1">
    <source>
        <dbReference type="SAM" id="SignalP"/>
    </source>
</evidence>
<dbReference type="SUPFAM" id="SSF75011">
    <property type="entry name" value="3-carboxy-cis,cis-mucoante lactonizing enzyme"/>
    <property type="match status" value="1"/>
</dbReference>
<dbReference type="KEGG" id="bcai:K788_0002699"/>
<dbReference type="AlphaFoldDB" id="A0A0P0RCR8"/>
<evidence type="ECO:0000313" key="2">
    <source>
        <dbReference type="EMBL" id="ALL66178.1"/>
    </source>
</evidence>
<dbReference type="Proteomes" id="UP000019146">
    <property type="component" value="Chromosome 2"/>
</dbReference>
<accession>A0A0P0RCR8</accession>
<reference evidence="2 3" key="1">
    <citation type="journal article" date="2014" name="Genome Announc.">
        <title>Draft Genome Sequence of the Haloacid-Degrading Burkholderia caribensis Strain MBA4.</title>
        <authorList>
            <person name="Pan Y."/>
            <person name="Kong K.F."/>
            <person name="Tsang J.S."/>
        </authorList>
    </citation>
    <scope>NUCLEOTIDE SEQUENCE [LARGE SCALE GENOMIC DNA]</scope>
    <source>
        <strain evidence="2 3">MBA4</strain>
    </source>
</reference>
<evidence type="ECO:0000313" key="3">
    <source>
        <dbReference type="Proteomes" id="UP000019146"/>
    </source>
</evidence>
<proteinExistence type="predicted"/>